<dbReference type="InterPro" id="IPR050471">
    <property type="entry name" value="AB_hydrolase"/>
</dbReference>
<evidence type="ECO:0000313" key="3">
    <source>
        <dbReference type="Proteomes" id="UP000277300"/>
    </source>
</evidence>
<dbReference type="InterPro" id="IPR029058">
    <property type="entry name" value="AB_hydrolase_fold"/>
</dbReference>
<organism evidence="2 3">
    <name type="scientific">Phytophthora kernoviae</name>
    <dbReference type="NCBI Taxonomy" id="325452"/>
    <lineage>
        <taxon>Eukaryota</taxon>
        <taxon>Sar</taxon>
        <taxon>Stramenopiles</taxon>
        <taxon>Oomycota</taxon>
        <taxon>Peronosporomycetes</taxon>
        <taxon>Peronosporales</taxon>
        <taxon>Peronosporaceae</taxon>
        <taxon>Phytophthora</taxon>
    </lineage>
</organism>
<dbReference type="SUPFAM" id="SSF53474">
    <property type="entry name" value="alpha/beta-Hydrolases"/>
    <property type="match status" value="1"/>
</dbReference>
<dbReference type="EMBL" id="MBDO02000636">
    <property type="protein sequence ID" value="RLN53286.1"/>
    <property type="molecule type" value="Genomic_DNA"/>
</dbReference>
<dbReference type="PANTHER" id="PTHR43433">
    <property type="entry name" value="HYDROLASE, ALPHA/BETA FOLD FAMILY PROTEIN"/>
    <property type="match status" value="1"/>
</dbReference>
<evidence type="ECO:0000259" key="1">
    <source>
        <dbReference type="Pfam" id="PF00561"/>
    </source>
</evidence>
<comment type="caution">
    <text evidence="2">The sequence shown here is derived from an EMBL/GenBank/DDBJ whole genome shotgun (WGS) entry which is preliminary data.</text>
</comment>
<dbReference type="Proteomes" id="UP000277300">
    <property type="component" value="Unassembled WGS sequence"/>
</dbReference>
<protein>
    <recommendedName>
        <fullName evidence="1">AB hydrolase-1 domain-containing protein</fullName>
    </recommendedName>
</protein>
<reference evidence="2 3" key="1">
    <citation type="submission" date="2018-07" db="EMBL/GenBank/DDBJ databases">
        <title>Genome sequencing of oomycete isolates from Chile give support for New Zealand origin for Phytophthora kernoviae and make available the first Nothophytophthora sp. genome.</title>
        <authorList>
            <person name="Studholme D.J."/>
            <person name="Sanfuentes E."/>
            <person name="Panda P."/>
            <person name="Hill R."/>
            <person name="Sambles C."/>
            <person name="Grant M."/>
            <person name="Williams N.M."/>
            <person name="Mcdougal R.L."/>
        </authorList>
    </citation>
    <scope>NUCLEOTIDE SEQUENCE [LARGE SCALE GENOMIC DNA]</scope>
    <source>
        <strain evidence="2">Chile6</strain>
    </source>
</reference>
<feature type="domain" description="AB hydrolase-1" evidence="1">
    <location>
        <begin position="103"/>
        <end position="318"/>
    </location>
</feature>
<gene>
    <name evidence="2" type="ORF">BBP00_00009357</name>
</gene>
<dbReference type="PANTHER" id="PTHR43433:SF5">
    <property type="entry name" value="AB HYDROLASE-1 DOMAIN-CONTAINING PROTEIN"/>
    <property type="match status" value="1"/>
</dbReference>
<proteinExistence type="predicted"/>
<dbReference type="InterPro" id="IPR000073">
    <property type="entry name" value="AB_hydrolase_1"/>
</dbReference>
<dbReference type="PRINTS" id="PR00111">
    <property type="entry name" value="ABHYDROLASE"/>
</dbReference>
<sequence length="336" mass="36740">MTMMIDDVQTVEGVGLCTIRHVEALGSTNKHFPKDRKQKAELSTGLTVEYVIESSIDAGQPECDEFPEERLLLISAYVMPKEGWAPLIDMLLGKWDTKKQGKKLKILSFDNRGSGGSDKPWTRYTTSQMAEDALHLMDYVGWDSAHVAGTSMGGMISIELAAIAPERVGSLTLIVTTRGHYLPHPKAWKSFLGTVLGGSMKSVIQLLYPSDIFDGPIEGCDNVKVLDVLEEFHSVPPTENGFPPLHALVAQGVACLTHFVSDERLEAVGKSGFPVLIVGGMQDILIPPENSVTLLDRLKGDQVETLFFETAGHGVFFQFVEEVADGIARTIERGKP</sequence>
<dbReference type="OrthoDB" id="19657at2759"/>
<name>A0A3F2RE16_9STRA</name>
<evidence type="ECO:0000313" key="2">
    <source>
        <dbReference type="EMBL" id="RLN53286.1"/>
    </source>
</evidence>
<dbReference type="Pfam" id="PF00561">
    <property type="entry name" value="Abhydrolase_1"/>
    <property type="match status" value="1"/>
</dbReference>
<accession>A0A3F2RE16</accession>
<dbReference type="AlphaFoldDB" id="A0A3F2RE16"/>
<dbReference type="Gene3D" id="3.40.50.1820">
    <property type="entry name" value="alpha/beta hydrolase"/>
    <property type="match status" value="1"/>
</dbReference>